<feature type="compositionally biased region" description="Acidic residues" evidence="1">
    <location>
        <begin position="153"/>
        <end position="181"/>
    </location>
</feature>
<gene>
    <name evidence="4" type="ORF">DET59_102456</name>
</gene>
<protein>
    <recommendedName>
        <fullName evidence="3">DUF5667 domain-containing protein</fullName>
    </recommendedName>
</protein>
<dbReference type="EMBL" id="QNRJ01000002">
    <property type="protein sequence ID" value="RBP07066.1"/>
    <property type="molecule type" value="Genomic_DNA"/>
</dbReference>
<feature type="compositionally biased region" description="Acidic residues" evidence="1">
    <location>
        <begin position="265"/>
        <end position="281"/>
    </location>
</feature>
<dbReference type="RefSeq" id="WP_113968444.1">
    <property type="nucleotide sequence ID" value="NZ_QNRJ01000002.1"/>
</dbReference>
<evidence type="ECO:0000259" key="3">
    <source>
        <dbReference type="Pfam" id="PF18915"/>
    </source>
</evidence>
<feature type="signal peptide" evidence="2">
    <location>
        <begin position="1"/>
        <end position="29"/>
    </location>
</feature>
<proteinExistence type="predicted"/>
<evidence type="ECO:0000256" key="1">
    <source>
        <dbReference type="SAM" id="MobiDB-lite"/>
    </source>
</evidence>
<dbReference type="Pfam" id="PF18915">
    <property type="entry name" value="DUF5667"/>
    <property type="match status" value="1"/>
</dbReference>
<feature type="region of interest" description="Disordered" evidence="1">
    <location>
        <begin position="142"/>
        <end position="213"/>
    </location>
</feature>
<feature type="compositionally biased region" description="Basic and acidic residues" evidence="1">
    <location>
        <begin position="315"/>
        <end position="388"/>
    </location>
</feature>
<dbReference type="Proteomes" id="UP000252118">
    <property type="component" value="Unassembled WGS sequence"/>
</dbReference>
<comment type="caution">
    <text evidence="4">The sequence shown here is derived from an EMBL/GenBank/DDBJ whole genome shotgun (WGS) entry which is preliminary data.</text>
</comment>
<organism evidence="4 5">
    <name type="scientific">Rossellomorea aquimaris</name>
    <dbReference type="NCBI Taxonomy" id="189382"/>
    <lineage>
        <taxon>Bacteria</taxon>
        <taxon>Bacillati</taxon>
        <taxon>Bacillota</taxon>
        <taxon>Bacilli</taxon>
        <taxon>Bacillales</taxon>
        <taxon>Bacillaceae</taxon>
        <taxon>Rossellomorea</taxon>
    </lineage>
</organism>
<sequence>MTKYSKLMKSSLAVLVAGSISFSGSLAYANNDEKTFDTVTIEQKGSTGVAVNDEAMIDSAKKEIEELEKTETPSLLPGDFFYFAKLALEKVKLAFTMDDAKEAKLLAEYAAERLAEVEALFEEGKEEEAIEAINHAIEMIQRSGDESSHGENEEASSDESMGESADETTVESNTEEENIETEEIKESNDEETVEESDSEEKSDEMTEMEELMSQNIIALQANLEKVKNPKAKAALQKNIEKSYMKLAEKLAKLEEKWAKKANAQEETESDELVVEDPETTVEESAPTDTTNDEDTAENTIQESPQAAKTAPVKVKHVEEEEKKELKQQQKQEKKEAKEVRKQMKNEEKQARHDVKVEKKQHQPASKQKEHQGQNSKSGKENGKGHNKD</sequence>
<feature type="chain" id="PRO_5016991510" description="DUF5667 domain-containing protein" evidence="2">
    <location>
        <begin position="30"/>
        <end position="388"/>
    </location>
</feature>
<dbReference type="AlphaFoldDB" id="A0A366EYW1"/>
<dbReference type="InterPro" id="IPR043725">
    <property type="entry name" value="DUF5667"/>
</dbReference>
<feature type="region of interest" description="Disordered" evidence="1">
    <location>
        <begin position="258"/>
        <end position="388"/>
    </location>
</feature>
<feature type="compositionally biased region" description="Basic and acidic residues" evidence="1">
    <location>
        <begin position="143"/>
        <end position="152"/>
    </location>
</feature>
<feature type="compositionally biased region" description="Acidic residues" evidence="1">
    <location>
        <begin position="188"/>
        <end position="210"/>
    </location>
</feature>
<reference evidence="4 5" key="1">
    <citation type="submission" date="2018-06" db="EMBL/GenBank/DDBJ databases">
        <title>Freshwater and sediment microbial communities from various areas in North America, analyzing microbe dynamics in response to fracking.</title>
        <authorList>
            <person name="Lamendella R."/>
        </authorList>
    </citation>
    <scope>NUCLEOTIDE SEQUENCE [LARGE SCALE GENOMIC DNA]</scope>
    <source>
        <strain evidence="4 5">97B</strain>
    </source>
</reference>
<evidence type="ECO:0000313" key="5">
    <source>
        <dbReference type="Proteomes" id="UP000252118"/>
    </source>
</evidence>
<accession>A0A366EYW1</accession>
<keyword evidence="2" id="KW-0732">Signal</keyword>
<evidence type="ECO:0000313" key="4">
    <source>
        <dbReference type="EMBL" id="RBP07066.1"/>
    </source>
</evidence>
<evidence type="ECO:0000256" key="2">
    <source>
        <dbReference type="SAM" id="SignalP"/>
    </source>
</evidence>
<feature type="domain" description="DUF5667" evidence="3">
    <location>
        <begin position="75"/>
        <end position="185"/>
    </location>
</feature>
<name>A0A366EYW1_9BACI</name>